<name>A0AC34QGU2_9BILA</name>
<dbReference type="Proteomes" id="UP000887576">
    <property type="component" value="Unplaced"/>
</dbReference>
<organism evidence="1 2">
    <name type="scientific">Panagrolaimus sp. JU765</name>
    <dbReference type="NCBI Taxonomy" id="591449"/>
    <lineage>
        <taxon>Eukaryota</taxon>
        <taxon>Metazoa</taxon>
        <taxon>Ecdysozoa</taxon>
        <taxon>Nematoda</taxon>
        <taxon>Chromadorea</taxon>
        <taxon>Rhabditida</taxon>
        <taxon>Tylenchina</taxon>
        <taxon>Panagrolaimomorpha</taxon>
        <taxon>Panagrolaimoidea</taxon>
        <taxon>Panagrolaimidae</taxon>
        <taxon>Panagrolaimus</taxon>
    </lineage>
</organism>
<sequence length="587" mass="65044">MEPSKLETPENLVRPQPMPFDPTAFFAVSQNFSNLQNGLNPMAFFQQLFQNNIQFPLGPPPPNYLNPYFPIIPNGLPPSSIPNSAFRPPMKFVNDPLGSISNYKQPIVPLLLNQEDRDSGNETSSLSPNHSPLSTSPAQSIPSRSNSFSVNQIVKEENREAGTPIQKAKEMAKAAINSSLTTPKPPVLPTMPMTPQPPLMNPMMYPPPSGFASSFTQMPQMMFNHDFFTALTSMNKPELCVICGDKSSGFHYQALSCEGCKGFFRRTIQRNISYTCHKQNKCVIDRTNRNRCQACRFQKCLEMGMSKETKCLEMGMSKETVRSDRGPRKRKISNEEDYESARAFIATSSAVSTAFQNCFGSIRMALAGDSIHQLLTIQTVDELRTALKRFIANLPVSSEITEAEKTALINFGMRAFTAIVCSIFAQAKPSLTGQPLFKVFPQTVQDVEGFSSFSFKEMTDEEISIMCTMPLFQQSCFGVGNQKVVDEFGGQLASCLNFKLGRPGISGTVTLGCISTGQEWQLAEEYPTVNGGKVTIHRRADDPSAELISLMTASGRRIVVQRTKTESLLMSSDRAGKTTRYLQCKKD</sequence>
<evidence type="ECO:0000313" key="1">
    <source>
        <dbReference type="Proteomes" id="UP000887576"/>
    </source>
</evidence>
<dbReference type="WBParaSite" id="JU765_v2.g16172.t1">
    <property type="protein sequence ID" value="JU765_v2.g16172.t1"/>
    <property type="gene ID" value="JU765_v2.g16172"/>
</dbReference>
<evidence type="ECO:0000313" key="2">
    <source>
        <dbReference type="WBParaSite" id="JU765_v2.g16172.t1"/>
    </source>
</evidence>
<proteinExistence type="predicted"/>
<reference evidence="2" key="1">
    <citation type="submission" date="2022-11" db="UniProtKB">
        <authorList>
            <consortium name="WormBaseParasite"/>
        </authorList>
    </citation>
    <scope>IDENTIFICATION</scope>
</reference>
<protein>
    <submittedName>
        <fullName evidence="2">Nuclear receptor domain-containing protein</fullName>
    </submittedName>
</protein>
<accession>A0AC34QGU2</accession>